<evidence type="ECO:0000256" key="4">
    <source>
        <dbReference type="ARBA" id="ARBA00033738"/>
    </source>
</evidence>
<keyword evidence="2" id="KW-0479">Metal-binding</keyword>
<dbReference type="HOGENOM" id="CLU_161402_0_0_9"/>
<keyword evidence="3" id="KW-0408">Iron</keyword>
<evidence type="ECO:0000256" key="5">
    <source>
        <dbReference type="ARBA" id="ARBA00033787"/>
    </source>
</evidence>
<feature type="region of interest" description="Disordered" evidence="6">
    <location>
        <begin position="94"/>
        <end position="123"/>
    </location>
</feature>
<dbReference type="eggNOG" id="COG3461">
    <property type="taxonomic scope" value="Bacteria"/>
</dbReference>
<evidence type="ECO:0000256" key="3">
    <source>
        <dbReference type="ARBA" id="ARBA00023004"/>
    </source>
</evidence>
<accession>E4RN19</accession>
<dbReference type="OrthoDB" id="9796238at2"/>
<dbReference type="GO" id="GO:0046872">
    <property type="term" value="F:metal ion binding"/>
    <property type="evidence" value="ECO:0007669"/>
    <property type="project" value="UniProtKB-KW"/>
</dbReference>
<dbReference type="RefSeq" id="WP_013405327.1">
    <property type="nucleotide sequence ID" value="NC_014654.1"/>
</dbReference>
<evidence type="ECO:0000313" key="8">
    <source>
        <dbReference type="Proteomes" id="UP000007434"/>
    </source>
</evidence>
<evidence type="ECO:0000256" key="1">
    <source>
        <dbReference type="ARBA" id="ARBA00022434"/>
    </source>
</evidence>
<name>E4RN19_HALHG</name>
<dbReference type="InterPro" id="IPR054581">
    <property type="entry name" value="EncFtn-like"/>
</dbReference>
<dbReference type="SUPFAM" id="SSF47240">
    <property type="entry name" value="Ferritin-like"/>
    <property type="match status" value="1"/>
</dbReference>
<evidence type="ECO:0000256" key="2">
    <source>
        <dbReference type="ARBA" id="ARBA00022723"/>
    </source>
</evidence>
<dbReference type="KEGG" id="has:Halsa_0789"/>
<dbReference type="GO" id="GO:0140737">
    <property type="term" value="C:encapsulin nanocompartment"/>
    <property type="evidence" value="ECO:0007669"/>
    <property type="project" value="UniProtKB-SubCell"/>
</dbReference>
<evidence type="ECO:0000313" key="7">
    <source>
        <dbReference type="EMBL" id="ADQ14236.1"/>
    </source>
</evidence>
<dbReference type="InterPro" id="IPR009078">
    <property type="entry name" value="Ferritin-like_SF"/>
</dbReference>
<dbReference type="GO" id="GO:0006879">
    <property type="term" value="P:intracellular iron ion homeostasis"/>
    <property type="evidence" value="ECO:0007669"/>
    <property type="project" value="UniProtKB-KW"/>
</dbReference>
<protein>
    <recommendedName>
        <fullName evidence="9">Ferritin</fullName>
    </recommendedName>
</protein>
<gene>
    <name evidence="7" type="ordered locus">Halsa_0789</name>
</gene>
<dbReference type="EMBL" id="CP002304">
    <property type="protein sequence ID" value="ADQ14236.1"/>
    <property type="molecule type" value="Genomic_DNA"/>
</dbReference>
<dbReference type="GO" id="GO:0004322">
    <property type="term" value="F:ferroxidase activity"/>
    <property type="evidence" value="ECO:0007669"/>
    <property type="project" value="InterPro"/>
</dbReference>
<proteinExistence type="predicted"/>
<dbReference type="AlphaFoldDB" id="E4RN19"/>
<sequence length="123" mass="13995">MSYHEPEDKLTPEAIDYHRIIKSVIEELEAVDWYNQRAVATDDPDVEAIVAHNRDEEIEHACMGLEWLRRNSEVWDEMLRTFLFTDAKITEIEEDEMAEGEEGANPASNSNGSLGLGNMRGGE</sequence>
<keyword evidence="5" id="KW-1284">Encapsulin nanocompartment</keyword>
<reference evidence="7 8" key="1">
    <citation type="submission" date="2010-11" db="EMBL/GenBank/DDBJ databases">
        <title>Complete sequence of Halanaerobium sp. sapolanicus.</title>
        <authorList>
            <consortium name="US DOE Joint Genome Institute"/>
            <person name="Lucas S."/>
            <person name="Copeland A."/>
            <person name="Lapidus A."/>
            <person name="Cheng J.-F."/>
            <person name="Bruce D."/>
            <person name="Goodwin L."/>
            <person name="Pitluck S."/>
            <person name="Davenport K."/>
            <person name="Detter J.C."/>
            <person name="Han C."/>
            <person name="Tapia R."/>
            <person name="Land M."/>
            <person name="Hauser L."/>
            <person name="Jeffries C."/>
            <person name="Kyrpides N."/>
            <person name="Ivanova N."/>
            <person name="Mikhailova N."/>
            <person name="Begemann M.B."/>
            <person name="Mormile M.R."/>
            <person name="Wall J.D."/>
            <person name="Elias D.A."/>
            <person name="Woyke T."/>
        </authorList>
    </citation>
    <scope>NUCLEOTIDE SEQUENCE [LARGE SCALE GENOMIC DNA]</scope>
    <source>
        <strain evidence="8">sapolanicus</strain>
    </source>
</reference>
<evidence type="ECO:0000256" key="6">
    <source>
        <dbReference type="SAM" id="MobiDB-lite"/>
    </source>
</evidence>
<keyword evidence="1" id="KW-0409">Iron storage</keyword>
<comment type="subcellular location">
    <subcellularLocation>
        <location evidence="4">Encapsulin nanocompartment</location>
    </subcellularLocation>
</comment>
<dbReference type="Pfam" id="PF22277">
    <property type="entry name" value="EncFtn-like"/>
    <property type="match status" value="1"/>
</dbReference>
<dbReference type="NCBIfam" id="TIGR04535">
    <property type="entry name" value="ferrit_encaps"/>
    <property type="match status" value="1"/>
</dbReference>
<reference evidence="7 8" key="2">
    <citation type="journal article" date="2011" name="J. Bacteriol.">
        <title>Complete Genome Sequence of the Haloalkaliphilic, Hydrogen Producing Halanaerobium hydrogenoformans.</title>
        <authorList>
            <person name="Brown S.D."/>
            <person name="Begemann M.B."/>
            <person name="Mormile M.R."/>
            <person name="Wall J.D."/>
            <person name="Han C.S."/>
            <person name="Goodwin L.A."/>
            <person name="Pitluck S."/>
            <person name="Land M.L."/>
            <person name="Hauser L.J."/>
            <person name="Elias D.A."/>
        </authorList>
    </citation>
    <scope>NUCLEOTIDE SEQUENCE [LARGE SCALE GENOMIC DNA]</scope>
    <source>
        <strain evidence="8">sapolanicus</strain>
    </source>
</reference>
<organism evidence="7 8">
    <name type="scientific">Halanaerobium hydrogeniformans</name>
    <name type="common">Halanaerobium sp. (strain sapolanicus)</name>
    <dbReference type="NCBI Taxonomy" id="656519"/>
    <lineage>
        <taxon>Bacteria</taxon>
        <taxon>Bacillati</taxon>
        <taxon>Bacillota</taxon>
        <taxon>Clostridia</taxon>
        <taxon>Halanaerobiales</taxon>
        <taxon>Halanaerobiaceae</taxon>
        <taxon>Halanaerobium</taxon>
    </lineage>
</organism>
<evidence type="ECO:0008006" key="9">
    <source>
        <dbReference type="Google" id="ProtNLM"/>
    </source>
</evidence>
<dbReference type="Gene3D" id="6.10.140.1960">
    <property type="match status" value="1"/>
</dbReference>
<dbReference type="Proteomes" id="UP000007434">
    <property type="component" value="Chromosome"/>
</dbReference>
<keyword evidence="8" id="KW-1185">Reference proteome</keyword>
<dbReference type="STRING" id="656519.Halsa_0789"/>
<dbReference type="InterPro" id="IPR030907">
    <property type="entry name" value="Ferrit_encaps"/>
</dbReference>
<feature type="compositionally biased region" description="Gly residues" evidence="6">
    <location>
        <begin position="114"/>
        <end position="123"/>
    </location>
</feature>